<accession>A0ABT1MEG8</accession>
<dbReference type="Pfam" id="PF14493">
    <property type="entry name" value="HTH_40"/>
    <property type="match status" value="1"/>
</dbReference>
<proteinExistence type="predicted"/>
<evidence type="ECO:0000313" key="3">
    <source>
        <dbReference type="Proteomes" id="UP001205603"/>
    </source>
</evidence>
<feature type="domain" description="Helicase Helix-turn-helix" evidence="1">
    <location>
        <begin position="2"/>
        <end position="80"/>
    </location>
</feature>
<dbReference type="Proteomes" id="UP001205603">
    <property type="component" value="Unassembled WGS sequence"/>
</dbReference>
<reference evidence="2 3" key="1">
    <citation type="submission" date="2022-07" db="EMBL/GenBank/DDBJ databases">
        <title>Fecal culturing of patients with breast cancer.</title>
        <authorList>
            <person name="Teng N.M.Y."/>
            <person name="Kiu R."/>
            <person name="Evans R."/>
            <person name="Baker D.J."/>
            <person name="Zenner C."/>
            <person name="Robinson S.D."/>
            <person name="Hall L.J."/>
        </authorList>
    </citation>
    <scope>NUCLEOTIDE SEQUENCE [LARGE SCALE GENOMIC DNA]</scope>
    <source>
        <strain evidence="2 3">LH1063</strain>
    </source>
</reference>
<dbReference type="InterPro" id="IPR029491">
    <property type="entry name" value="Helicase_HTH"/>
</dbReference>
<dbReference type="EMBL" id="JANDHW010000002">
    <property type="protein sequence ID" value="MCP9611017.1"/>
    <property type="molecule type" value="Genomic_DNA"/>
</dbReference>
<name>A0ABT1MEG8_9BACT</name>
<keyword evidence="3" id="KW-1185">Reference proteome</keyword>
<comment type="caution">
    <text evidence="2">The sequence shown here is derived from an EMBL/GenBank/DDBJ whole genome shotgun (WGS) entry which is preliminary data.</text>
</comment>
<evidence type="ECO:0000313" key="2">
    <source>
        <dbReference type="EMBL" id="MCP9611017.1"/>
    </source>
</evidence>
<gene>
    <name evidence="2" type="ORF">NMU02_02780</name>
</gene>
<evidence type="ECO:0000259" key="1">
    <source>
        <dbReference type="Pfam" id="PF14493"/>
    </source>
</evidence>
<organism evidence="2 3">
    <name type="scientific">Coprobacter tertius</name>
    <dbReference type="NCBI Taxonomy" id="2944915"/>
    <lineage>
        <taxon>Bacteria</taxon>
        <taxon>Pseudomonadati</taxon>
        <taxon>Bacteroidota</taxon>
        <taxon>Bacteroidia</taxon>
        <taxon>Bacteroidales</taxon>
        <taxon>Barnesiellaceae</taxon>
        <taxon>Coprobacter</taxon>
    </lineage>
</organism>
<sequence length="87" mass="9879">MGIDEICRLRGLKPVTVYSHISQLIRERKYNDWSRFISVYEIEAVAKVTAAGGNMENPELKPIFEALGEKINYGKIRLALAVLSLNR</sequence>
<protein>
    <submittedName>
        <fullName evidence="2">Helix-turn-helix domain-containing protein</fullName>
    </submittedName>
</protein>